<dbReference type="Pfam" id="PF00583">
    <property type="entry name" value="Acetyltransf_1"/>
    <property type="match status" value="1"/>
</dbReference>
<dbReference type="PANTHER" id="PTHR42919:SF8">
    <property type="entry name" value="N-ALPHA-ACETYLTRANSFERASE 50"/>
    <property type="match status" value="1"/>
</dbReference>
<evidence type="ECO:0000256" key="3">
    <source>
        <dbReference type="RuleBase" id="RU363094"/>
    </source>
</evidence>
<evidence type="ECO:0000259" key="4">
    <source>
        <dbReference type="PROSITE" id="PS51186"/>
    </source>
</evidence>
<dbReference type="Gene3D" id="3.40.630.30">
    <property type="match status" value="1"/>
</dbReference>
<keyword evidence="1 5" id="KW-0808">Transferase</keyword>
<keyword evidence="5" id="KW-0687">Ribonucleoprotein</keyword>
<dbReference type="SUPFAM" id="SSF55729">
    <property type="entry name" value="Acyl-CoA N-acyltransferases (Nat)"/>
    <property type="match status" value="1"/>
</dbReference>
<dbReference type="AlphaFoldDB" id="A0AAE3DYC8"/>
<comment type="function">
    <text evidence="3">Acetylates the N-terminal alanine of ribosomal protein bS18.</text>
</comment>
<comment type="catalytic activity">
    <reaction evidence="3">
        <text>N-terminal L-alanyl-[ribosomal protein bS18] + acetyl-CoA = N-terminal N(alpha)-acetyl-L-alanyl-[ribosomal protein bS18] + CoA + H(+)</text>
        <dbReference type="Rhea" id="RHEA:43756"/>
        <dbReference type="Rhea" id="RHEA-COMP:10676"/>
        <dbReference type="Rhea" id="RHEA-COMP:10677"/>
        <dbReference type="ChEBI" id="CHEBI:15378"/>
        <dbReference type="ChEBI" id="CHEBI:57287"/>
        <dbReference type="ChEBI" id="CHEBI:57288"/>
        <dbReference type="ChEBI" id="CHEBI:64718"/>
        <dbReference type="ChEBI" id="CHEBI:83683"/>
        <dbReference type="EC" id="2.3.1.266"/>
    </reaction>
</comment>
<proteinExistence type="inferred from homology"/>
<protein>
    <recommendedName>
        <fullName evidence="3">[Ribosomal protein bS18]-alanine N-acetyltransferase</fullName>
        <ecNumber evidence="3">2.3.1.266</ecNumber>
    </recommendedName>
</protein>
<sequence>MKNITITRMTDDDVSEIAELEKKCFAVPWSEKSFRDEMQNKLAVYFVAKDNGKCIGYAGFWNVSGEGDITNVAVLPEYRKNGIGSMLISEMIKTAVTLKLELLTLEVRKSNIAAQGLYKKYGFDIIGERKRYYSDNGEDAWIMTKSFEPCEE</sequence>
<dbReference type="GO" id="GO:0005737">
    <property type="term" value="C:cytoplasm"/>
    <property type="evidence" value="ECO:0007669"/>
    <property type="project" value="UniProtKB-SubCell"/>
</dbReference>
<dbReference type="InterPro" id="IPR051556">
    <property type="entry name" value="N-term/lysine_N-AcTrnsfr"/>
</dbReference>
<dbReference type="RefSeq" id="WP_308456247.1">
    <property type="nucleotide sequence ID" value="NZ_JAJEQM010000006.1"/>
</dbReference>
<comment type="caution">
    <text evidence="5">The sequence shown here is derived from an EMBL/GenBank/DDBJ whole genome shotgun (WGS) entry which is preliminary data.</text>
</comment>
<evidence type="ECO:0000256" key="1">
    <source>
        <dbReference type="ARBA" id="ARBA00022679"/>
    </source>
</evidence>
<gene>
    <name evidence="5" type="primary">rimI</name>
    <name evidence="5" type="ORF">LKE05_05995</name>
</gene>
<comment type="subcellular location">
    <subcellularLocation>
        <location evidence="3">Cytoplasm</location>
    </subcellularLocation>
</comment>
<reference evidence="5 6" key="1">
    <citation type="submission" date="2021-10" db="EMBL/GenBank/DDBJ databases">
        <title>Anaerobic single-cell dispensing facilitates the cultivation of human gut bacteria.</title>
        <authorList>
            <person name="Afrizal A."/>
        </authorList>
    </citation>
    <scope>NUCLEOTIDE SEQUENCE [LARGE SCALE GENOMIC DNA]</scope>
    <source>
        <strain evidence="5 6">CLA-AA-H232</strain>
    </source>
</reference>
<dbReference type="PROSITE" id="PS51186">
    <property type="entry name" value="GNAT"/>
    <property type="match status" value="1"/>
</dbReference>
<dbReference type="InterPro" id="IPR000182">
    <property type="entry name" value="GNAT_dom"/>
</dbReference>
<dbReference type="NCBIfam" id="TIGR01575">
    <property type="entry name" value="rimI"/>
    <property type="match status" value="1"/>
</dbReference>
<evidence type="ECO:0000313" key="5">
    <source>
        <dbReference type="EMBL" id="MCC2210342.1"/>
    </source>
</evidence>
<dbReference type="GO" id="GO:0008999">
    <property type="term" value="F:protein-N-terminal-alanine acetyltransferase activity"/>
    <property type="evidence" value="ECO:0007669"/>
    <property type="project" value="UniProtKB-EC"/>
</dbReference>
<dbReference type="EC" id="2.3.1.266" evidence="3"/>
<keyword evidence="2 5" id="KW-0012">Acyltransferase</keyword>
<accession>A0AAE3DYC8</accession>
<evidence type="ECO:0000256" key="2">
    <source>
        <dbReference type="ARBA" id="ARBA00023315"/>
    </source>
</evidence>
<keyword evidence="3" id="KW-0963">Cytoplasm</keyword>
<dbReference type="CDD" id="cd04301">
    <property type="entry name" value="NAT_SF"/>
    <property type="match status" value="1"/>
</dbReference>
<dbReference type="Proteomes" id="UP001198242">
    <property type="component" value="Unassembled WGS sequence"/>
</dbReference>
<comment type="similarity">
    <text evidence="3">Belongs to the acetyltransferase family. RimI subfamily.</text>
</comment>
<keyword evidence="5" id="KW-0689">Ribosomal protein</keyword>
<dbReference type="EMBL" id="JAJEQM010000006">
    <property type="protein sequence ID" value="MCC2210342.1"/>
    <property type="molecule type" value="Genomic_DNA"/>
</dbReference>
<evidence type="ECO:0000313" key="6">
    <source>
        <dbReference type="Proteomes" id="UP001198242"/>
    </source>
</evidence>
<dbReference type="InterPro" id="IPR006464">
    <property type="entry name" value="AcTrfase_RimI/Ard1"/>
</dbReference>
<keyword evidence="6" id="KW-1185">Reference proteome</keyword>
<feature type="domain" description="N-acetyltransferase" evidence="4">
    <location>
        <begin position="4"/>
        <end position="148"/>
    </location>
</feature>
<dbReference type="InterPro" id="IPR016181">
    <property type="entry name" value="Acyl_CoA_acyltransferase"/>
</dbReference>
<organism evidence="5 6">
    <name type="scientific">Hominilimicola fabiformis</name>
    <dbReference type="NCBI Taxonomy" id="2885356"/>
    <lineage>
        <taxon>Bacteria</taxon>
        <taxon>Bacillati</taxon>
        <taxon>Bacillota</taxon>
        <taxon>Clostridia</taxon>
        <taxon>Eubacteriales</taxon>
        <taxon>Oscillospiraceae</taxon>
        <taxon>Hominilimicola</taxon>
    </lineage>
</organism>
<dbReference type="GO" id="GO:0005840">
    <property type="term" value="C:ribosome"/>
    <property type="evidence" value="ECO:0007669"/>
    <property type="project" value="UniProtKB-KW"/>
</dbReference>
<name>A0AAE3DYC8_9FIRM</name>
<dbReference type="PANTHER" id="PTHR42919">
    <property type="entry name" value="N-ALPHA-ACETYLTRANSFERASE"/>
    <property type="match status" value="1"/>
</dbReference>